<keyword evidence="2 6" id="KW-0853">WD repeat</keyword>
<dbReference type="Pfam" id="PF00400">
    <property type="entry name" value="WD40"/>
    <property type="match status" value="2"/>
</dbReference>
<dbReference type="SUPFAM" id="SSF50978">
    <property type="entry name" value="WD40 repeat-like"/>
    <property type="match status" value="1"/>
</dbReference>
<dbReference type="Pfam" id="PF12265">
    <property type="entry name" value="CAF1C_H4-bd"/>
    <property type="match status" value="1"/>
</dbReference>
<comment type="subcellular location">
    <subcellularLocation>
        <location evidence="1">Nucleus</location>
    </subcellularLocation>
</comment>
<feature type="compositionally biased region" description="Basic and acidic residues" evidence="7">
    <location>
        <begin position="1"/>
        <end position="11"/>
    </location>
</feature>
<feature type="compositionally biased region" description="Acidic residues" evidence="7">
    <location>
        <begin position="114"/>
        <end position="127"/>
    </location>
</feature>
<dbReference type="PANTHER" id="PTHR45903">
    <property type="entry name" value="GLUTAMATE-RICH WD REPEAT-CONTAINING PROTEIN 1"/>
    <property type="match status" value="1"/>
</dbReference>
<protein>
    <recommendedName>
        <fullName evidence="5">Glutamate-rich WD repeat-containing protein 1</fullName>
    </recommendedName>
</protein>
<keyword evidence="3" id="KW-0677">Repeat</keyword>
<dbReference type="Gene3D" id="2.130.10.10">
    <property type="entry name" value="YVTN repeat-like/Quinoprotein amine dehydrogenase"/>
    <property type="match status" value="1"/>
</dbReference>
<dbReference type="AlphaFoldDB" id="A0A0R3Q7D4"/>
<dbReference type="GO" id="GO:0042254">
    <property type="term" value="P:ribosome biogenesis"/>
    <property type="evidence" value="ECO:0007669"/>
    <property type="project" value="TreeGrafter"/>
</dbReference>
<feature type="domain" description="Histone-binding protein RBBP4-like N-terminal" evidence="8">
    <location>
        <begin position="43"/>
        <end position="111"/>
    </location>
</feature>
<evidence type="ECO:0000256" key="6">
    <source>
        <dbReference type="PROSITE-ProRule" id="PRU00221"/>
    </source>
</evidence>
<keyword evidence="10" id="KW-1185">Reference proteome</keyword>
<dbReference type="InterPro" id="IPR019775">
    <property type="entry name" value="WD40_repeat_CS"/>
</dbReference>
<dbReference type="PANTHER" id="PTHR45903:SF1">
    <property type="entry name" value="GLUTAMATE-RICH WD REPEAT-CONTAINING PROTEIN 1"/>
    <property type="match status" value="1"/>
</dbReference>
<dbReference type="SMART" id="SM00320">
    <property type="entry name" value="WD40"/>
    <property type="match status" value="4"/>
</dbReference>
<evidence type="ECO:0000256" key="3">
    <source>
        <dbReference type="ARBA" id="ARBA00022737"/>
    </source>
</evidence>
<accession>A0A0R3Q7D4</accession>
<dbReference type="InterPro" id="IPR020472">
    <property type="entry name" value="WD40_PAC1"/>
</dbReference>
<feature type="region of interest" description="Disordered" evidence="7">
    <location>
        <begin position="1"/>
        <end position="27"/>
    </location>
</feature>
<feature type="repeat" description="WD" evidence="6">
    <location>
        <begin position="250"/>
        <end position="286"/>
    </location>
</feature>
<evidence type="ECO:0000256" key="4">
    <source>
        <dbReference type="ARBA" id="ARBA00023242"/>
    </source>
</evidence>
<dbReference type="EMBL" id="UZAG01001148">
    <property type="protein sequence ID" value="VDO10533.1"/>
    <property type="molecule type" value="Genomic_DNA"/>
</dbReference>
<dbReference type="InterPro" id="IPR022052">
    <property type="entry name" value="Histone-bd_RBBP4-like_N"/>
</dbReference>
<dbReference type="GO" id="GO:0005730">
    <property type="term" value="C:nucleolus"/>
    <property type="evidence" value="ECO:0007669"/>
    <property type="project" value="TreeGrafter"/>
</dbReference>
<gene>
    <name evidence="9" type="ORF">BTMF_LOCUS1566</name>
</gene>
<evidence type="ECO:0000313" key="9">
    <source>
        <dbReference type="EMBL" id="VDO10533.1"/>
    </source>
</evidence>
<evidence type="ECO:0000313" key="11">
    <source>
        <dbReference type="WBParaSite" id="BTMF_0000223801-mRNA-1"/>
    </source>
</evidence>
<dbReference type="Proteomes" id="UP000280834">
    <property type="component" value="Unassembled WGS sequence"/>
</dbReference>
<keyword evidence="4" id="KW-0539">Nucleus</keyword>
<dbReference type="PROSITE" id="PS50294">
    <property type="entry name" value="WD_REPEATS_REGION"/>
    <property type="match status" value="2"/>
</dbReference>
<sequence>MEENSAERYNEIEMMDDEEGRKKAKNGKKKVYIPGVSRPLREDEDWDFDPEAYNLYHSFETKWPCLSFDTITDDLGDNRTSFPMSCYLVGGTQAEKPTNNELIVMKLSNLNPIEGDEASDSEDEPEENPQNKEPKLHAVAIPHIGTVNRVKSVTLGQSKVCAAFSSQGKVTLWNLTQAMEEISSAEGRDRIMKRPKERPFFSFIGHQAEGYALSWSPLKMGRLASGDIRHKIHLWTMAEGGQWVVDDKPLTGHIDSVEDLCWSPTEETMLASCSADHSIKLWDTRSPPSDACVCTVENAHKSHANVISWNKFEPLIVSGGDDTTLNIWSLKTMQVG</sequence>
<dbReference type="InterPro" id="IPR051972">
    <property type="entry name" value="Glutamate-rich_WD_repeat"/>
</dbReference>
<dbReference type="PROSITE" id="PS50082">
    <property type="entry name" value="WD_REPEATS_2"/>
    <property type="match status" value="2"/>
</dbReference>
<evidence type="ECO:0000256" key="1">
    <source>
        <dbReference type="ARBA" id="ARBA00004123"/>
    </source>
</evidence>
<dbReference type="PROSITE" id="PS00678">
    <property type="entry name" value="WD_REPEATS_1"/>
    <property type="match status" value="1"/>
</dbReference>
<organism evidence="11">
    <name type="scientific">Brugia timori</name>
    <dbReference type="NCBI Taxonomy" id="42155"/>
    <lineage>
        <taxon>Eukaryota</taxon>
        <taxon>Metazoa</taxon>
        <taxon>Ecdysozoa</taxon>
        <taxon>Nematoda</taxon>
        <taxon>Chromadorea</taxon>
        <taxon>Rhabditida</taxon>
        <taxon>Spirurina</taxon>
        <taxon>Spiruromorpha</taxon>
        <taxon>Filarioidea</taxon>
        <taxon>Onchocercidae</taxon>
        <taxon>Brugia</taxon>
    </lineage>
</organism>
<name>A0A0R3Q7D4_9BILA</name>
<proteinExistence type="predicted"/>
<dbReference type="STRING" id="42155.A0A0R3Q7D4"/>
<dbReference type="InterPro" id="IPR015943">
    <property type="entry name" value="WD40/YVTN_repeat-like_dom_sf"/>
</dbReference>
<feature type="repeat" description="WD" evidence="6">
    <location>
        <begin position="297"/>
        <end position="336"/>
    </location>
</feature>
<reference evidence="9 10" key="2">
    <citation type="submission" date="2018-11" db="EMBL/GenBank/DDBJ databases">
        <authorList>
            <consortium name="Pathogen Informatics"/>
        </authorList>
    </citation>
    <scope>NUCLEOTIDE SEQUENCE [LARGE SCALE GENOMIC DNA]</scope>
</reference>
<evidence type="ECO:0000256" key="2">
    <source>
        <dbReference type="ARBA" id="ARBA00022574"/>
    </source>
</evidence>
<evidence type="ECO:0000259" key="8">
    <source>
        <dbReference type="Pfam" id="PF12265"/>
    </source>
</evidence>
<feature type="region of interest" description="Disordered" evidence="7">
    <location>
        <begin position="113"/>
        <end position="134"/>
    </location>
</feature>
<reference evidence="11" key="1">
    <citation type="submission" date="2017-02" db="UniProtKB">
        <authorList>
            <consortium name="WormBaseParasite"/>
        </authorList>
    </citation>
    <scope>IDENTIFICATION</scope>
</reference>
<evidence type="ECO:0000256" key="5">
    <source>
        <dbReference type="ARBA" id="ARBA00040876"/>
    </source>
</evidence>
<dbReference type="InterPro" id="IPR001680">
    <property type="entry name" value="WD40_rpt"/>
</dbReference>
<evidence type="ECO:0000256" key="7">
    <source>
        <dbReference type="SAM" id="MobiDB-lite"/>
    </source>
</evidence>
<dbReference type="InterPro" id="IPR036322">
    <property type="entry name" value="WD40_repeat_dom_sf"/>
</dbReference>
<evidence type="ECO:0000313" key="10">
    <source>
        <dbReference type="Proteomes" id="UP000280834"/>
    </source>
</evidence>
<dbReference type="PRINTS" id="PR00320">
    <property type="entry name" value="GPROTEINBRPT"/>
</dbReference>
<dbReference type="WBParaSite" id="BTMF_0000223801-mRNA-1">
    <property type="protein sequence ID" value="BTMF_0000223801-mRNA-1"/>
    <property type="gene ID" value="BTMF_0000223801"/>
</dbReference>